<keyword evidence="4" id="KW-0964">Secreted</keyword>
<comment type="catalytic activity">
    <reaction evidence="1">
        <text>a 1,2-diacyl-sn-glycero-3-phosphocholine + H2O = a 1-acyl-sn-glycero-3-phosphocholine + a fatty acid + H(+)</text>
        <dbReference type="Rhea" id="RHEA:15801"/>
        <dbReference type="ChEBI" id="CHEBI:15377"/>
        <dbReference type="ChEBI" id="CHEBI:15378"/>
        <dbReference type="ChEBI" id="CHEBI:28868"/>
        <dbReference type="ChEBI" id="CHEBI:57643"/>
        <dbReference type="ChEBI" id="CHEBI:58168"/>
        <dbReference type="EC" id="3.1.1.4"/>
    </reaction>
</comment>
<comment type="subcellular location">
    <subcellularLocation>
        <location evidence="2">Secreted</location>
    </subcellularLocation>
</comment>
<dbReference type="InterPro" id="IPR033113">
    <property type="entry name" value="PLA2_histidine"/>
</dbReference>
<dbReference type="Pfam" id="PF05826">
    <property type="entry name" value="Phospholip_A2_2"/>
    <property type="match status" value="1"/>
</dbReference>
<feature type="compositionally biased region" description="Low complexity" evidence="6">
    <location>
        <begin position="44"/>
        <end position="53"/>
    </location>
</feature>
<evidence type="ECO:0000259" key="7">
    <source>
        <dbReference type="Pfam" id="PF05826"/>
    </source>
</evidence>
<dbReference type="InterPro" id="IPR016090">
    <property type="entry name" value="PLA2-like_dom"/>
</dbReference>
<evidence type="ECO:0000256" key="3">
    <source>
        <dbReference type="ARBA" id="ARBA00009659"/>
    </source>
</evidence>
<feature type="domain" description="Phospholipase A2-like central" evidence="7">
    <location>
        <begin position="11"/>
        <end position="36"/>
    </location>
</feature>
<name>A0AAV6TJ88_9ARAC</name>
<gene>
    <name evidence="8" type="ORF">JTE90_028879</name>
</gene>
<evidence type="ECO:0000256" key="1">
    <source>
        <dbReference type="ARBA" id="ARBA00001604"/>
    </source>
</evidence>
<dbReference type="InterPro" id="IPR036444">
    <property type="entry name" value="PLipase_A2_dom_sf"/>
</dbReference>
<evidence type="ECO:0000313" key="9">
    <source>
        <dbReference type="Proteomes" id="UP000827092"/>
    </source>
</evidence>
<accession>A0AAV6TJ88</accession>
<dbReference type="GO" id="GO:0006644">
    <property type="term" value="P:phospholipid metabolic process"/>
    <property type="evidence" value="ECO:0007669"/>
    <property type="project" value="InterPro"/>
</dbReference>
<evidence type="ECO:0000256" key="5">
    <source>
        <dbReference type="ARBA" id="ARBA00023145"/>
    </source>
</evidence>
<dbReference type="GO" id="GO:0005576">
    <property type="term" value="C:extracellular region"/>
    <property type="evidence" value="ECO:0007669"/>
    <property type="project" value="UniProtKB-SubCell"/>
</dbReference>
<evidence type="ECO:0000313" key="8">
    <source>
        <dbReference type="EMBL" id="KAG8171972.1"/>
    </source>
</evidence>
<dbReference type="Gene3D" id="1.20.90.10">
    <property type="entry name" value="Phospholipase A2 domain"/>
    <property type="match status" value="1"/>
</dbReference>
<evidence type="ECO:0000256" key="2">
    <source>
        <dbReference type="ARBA" id="ARBA00004613"/>
    </source>
</evidence>
<dbReference type="GO" id="GO:0050482">
    <property type="term" value="P:arachidonate secretion"/>
    <property type="evidence" value="ECO:0007669"/>
    <property type="project" value="InterPro"/>
</dbReference>
<dbReference type="SUPFAM" id="SSF48619">
    <property type="entry name" value="Phospholipase A2, PLA2"/>
    <property type="match status" value="1"/>
</dbReference>
<organism evidence="8 9">
    <name type="scientific">Oedothorax gibbosus</name>
    <dbReference type="NCBI Taxonomy" id="931172"/>
    <lineage>
        <taxon>Eukaryota</taxon>
        <taxon>Metazoa</taxon>
        <taxon>Ecdysozoa</taxon>
        <taxon>Arthropoda</taxon>
        <taxon>Chelicerata</taxon>
        <taxon>Arachnida</taxon>
        <taxon>Araneae</taxon>
        <taxon>Araneomorphae</taxon>
        <taxon>Entelegynae</taxon>
        <taxon>Araneoidea</taxon>
        <taxon>Linyphiidae</taxon>
        <taxon>Erigoninae</taxon>
        <taxon>Oedothorax</taxon>
    </lineage>
</organism>
<comment type="caution">
    <text evidence="8">The sequence shown here is derived from an EMBL/GenBank/DDBJ whole genome shotgun (WGS) entry which is preliminary data.</text>
</comment>
<dbReference type="Proteomes" id="UP000827092">
    <property type="component" value="Unassembled WGS sequence"/>
</dbReference>
<evidence type="ECO:0000256" key="4">
    <source>
        <dbReference type="ARBA" id="ARBA00022525"/>
    </source>
</evidence>
<dbReference type="AlphaFoldDB" id="A0AAV6TJ88"/>
<dbReference type="GO" id="GO:0004623">
    <property type="term" value="F:phospholipase A2 activity"/>
    <property type="evidence" value="ECO:0007669"/>
    <property type="project" value="UniProtKB-EC"/>
</dbReference>
<reference evidence="8 9" key="1">
    <citation type="journal article" date="2022" name="Nat. Ecol. Evol.">
        <title>A masculinizing supergene underlies an exaggerated male reproductive morph in a spider.</title>
        <authorList>
            <person name="Hendrickx F."/>
            <person name="De Corte Z."/>
            <person name="Sonet G."/>
            <person name="Van Belleghem S.M."/>
            <person name="Kostlbacher S."/>
            <person name="Vangestel C."/>
        </authorList>
    </citation>
    <scope>NUCLEOTIDE SEQUENCE [LARGE SCALE GENOMIC DNA]</scope>
    <source>
        <strain evidence="8">W744_W776</strain>
    </source>
</reference>
<comment type="similarity">
    <text evidence="3">Belongs to the phospholipase A2 family. Group III subfamily.</text>
</comment>
<feature type="non-terminal residue" evidence="8">
    <location>
        <position position="1"/>
    </location>
</feature>
<feature type="region of interest" description="Disordered" evidence="6">
    <location>
        <begin position="36"/>
        <end position="60"/>
    </location>
</feature>
<keyword evidence="9" id="KW-1185">Reference proteome</keyword>
<keyword evidence="5" id="KW-0865">Zymogen</keyword>
<dbReference type="EMBL" id="JAFNEN010003322">
    <property type="protein sequence ID" value="KAG8171972.1"/>
    <property type="molecule type" value="Genomic_DNA"/>
</dbReference>
<proteinExistence type="inferred from homology"/>
<evidence type="ECO:0000256" key="6">
    <source>
        <dbReference type="SAM" id="MobiDB-lite"/>
    </source>
</evidence>
<dbReference type="PROSITE" id="PS00118">
    <property type="entry name" value="PA2_HIS"/>
    <property type="match status" value="1"/>
</dbReference>
<sequence>ISVWSWRQGRKTMTDLGFHEDTDRCCRAHDKCDGHLRWPREPRTTSPTSRPSRVSIEPKV</sequence>
<protein>
    <recommendedName>
        <fullName evidence="7">Phospholipase A2-like central domain-containing protein</fullName>
    </recommendedName>
</protein>